<dbReference type="EMBL" id="GL870986">
    <property type="protein sequence ID" value="EGC37995.1"/>
    <property type="molecule type" value="Genomic_DNA"/>
</dbReference>
<dbReference type="Proteomes" id="UP000001064">
    <property type="component" value="Unassembled WGS sequence"/>
</dbReference>
<feature type="transmembrane region" description="Helical" evidence="2">
    <location>
        <begin position="588"/>
        <end position="607"/>
    </location>
</feature>
<dbReference type="KEGG" id="dpp:DICPUDRAFT_76423"/>
<dbReference type="FunCoup" id="F0ZDK2">
    <property type="interactions" value="140"/>
</dbReference>
<sequence length="738" mass="83889">MKYFIIFNFFYFFLIINITNSLIIEKSNAFYNENSDKWSLDIITSTNDNKLKAIVDISNNDDLGLGLGLGLEIEKSFIIKLNLNYFGSFENVYDDIRNEFKDPTKCVQLNGIHCCDKTKGTQISHNYASNYSTPYLFYEIKSFSIEYNMTFTTPNGVVGSWNSDNSSDISLGIKDQSNLNYIDELIDTYYLTIDQQSNTIYFIAKKYVGDDINKIGITKETFENYNSFCNLTKSITTVGDSSNRFDQFDIFRNNLLDNFIVGCKLNSFQQISNLQNEDLILLCDTLKVSNKIVSSVSIDFNSNKFKLFNISGNSRVISSGIVPISLQINKYFSNLYIDFLNDNINNEVLIKARAIYCSNGDENETNASSLNGPLIDQEKTISINSFNKKRIEFPIKSRDKEISSSGYCIFDIFENEQFKEEYRVNFRTTEDDYVPDPKFQIDYNMNMLLSATKDSTCTPPKIGGNKNGVNYCIDECTIDQQINMFTLACIPIDCNIKYSTESPPKPYYNSNTGLCESTPVCPDGYSYQDNTCKSPTITPDSSSISFSCENGNLCGSDSLSSGDPITTPNITGNSNATNSSISLSSKTIGIIFILCCVVLIVVVGFLIKKCCFSRSANKKIKRDKLHNHLNKPPTKPKENTNESYGHYQNNPNFIINNRANNRFNQDYPRPSGTNIRSNNHFSYNNNQRSNASYNRNHRPFNNNSNAYRPNCDGTFQNQRSVMNRRDITYTNNNQNFNK</sequence>
<accession>F0ZDK2</accession>
<dbReference type="AlphaFoldDB" id="F0ZDK2"/>
<keyword evidence="2" id="KW-1133">Transmembrane helix</keyword>
<protein>
    <submittedName>
        <fullName evidence="3">Uncharacterized protein</fullName>
    </submittedName>
</protein>
<keyword evidence="2" id="KW-0472">Membrane</keyword>
<reference evidence="4" key="1">
    <citation type="journal article" date="2011" name="Genome Biol.">
        <title>Comparative genomics of the social amoebae Dictyostelium discoideum and Dictyostelium purpureum.</title>
        <authorList>
            <consortium name="US DOE Joint Genome Institute (JGI-PGF)"/>
            <person name="Sucgang R."/>
            <person name="Kuo A."/>
            <person name="Tian X."/>
            <person name="Salerno W."/>
            <person name="Parikh A."/>
            <person name="Feasley C.L."/>
            <person name="Dalin E."/>
            <person name="Tu H."/>
            <person name="Huang E."/>
            <person name="Barry K."/>
            <person name="Lindquist E."/>
            <person name="Shapiro H."/>
            <person name="Bruce D."/>
            <person name="Schmutz J."/>
            <person name="Salamov A."/>
            <person name="Fey P."/>
            <person name="Gaudet P."/>
            <person name="Anjard C."/>
            <person name="Babu M.M."/>
            <person name="Basu S."/>
            <person name="Bushmanova Y."/>
            <person name="van der Wel H."/>
            <person name="Katoh-Kurasawa M."/>
            <person name="Dinh C."/>
            <person name="Coutinho P.M."/>
            <person name="Saito T."/>
            <person name="Elias M."/>
            <person name="Schaap P."/>
            <person name="Kay R.R."/>
            <person name="Henrissat B."/>
            <person name="Eichinger L."/>
            <person name="Rivero F."/>
            <person name="Putnam N.H."/>
            <person name="West C.M."/>
            <person name="Loomis W.F."/>
            <person name="Chisholm R.L."/>
            <person name="Shaulsky G."/>
            <person name="Strassmann J.E."/>
            <person name="Queller D.C."/>
            <person name="Kuspa A."/>
            <person name="Grigoriev I.V."/>
        </authorList>
    </citation>
    <scope>NUCLEOTIDE SEQUENCE [LARGE SCALE GENOMIC DNA]</scope>
    <source>
        <strain evidence="4">QSDP1</strain>
    </source>
</reference>
<feature type="compositionally biased region" description="Polar residues" evidence="1">
    <location>
        <begin position="671"/>
        <end position="693"/>
    </location>
</feature>
<name>F0ZDK2_DICPU</name>
<organism evidence="3 4">
    <name type="scientific">Dictyostelium purpureum</name>
    <name type="common">Slime mold</name>
    <dbReference type="NCBI Taxonomy" id="5786"/>
    <lineage>
        <taxon>Eukaryota</taxon>
        <taxon>Amoebozoa</taxon>
        <taxon>Evosea</taxon>
        <taxon>Eumycetozoa</taxon>
        <taxon>Dictyostelia</taxon>
        <taxon>Dictyosteliales</taxon>
        <taxon>Dictyosteliaceae</taxon>
        <taxon>Dictyostelium</taxon>
    </lineage>
</organism>
<dbReference type="InParanoid" id="F0ZDK2"/>
<dbReference type="RefSeq" id="XP_003285479.1">
    <property type="nucleotide sequence ID" value="XM_003285431.1"/>
</dbReference>
<proteinExistence type="predicted"/>
<dbReference type="OrthoDB" id="10641683at2759"/>
<dbReference type="GeneID" id="10503018"/>
<dbReference type="OMA" id="CIDECTI"/>
<feature type="region of interest" description="Disordered" evidence="1">
    <location>
        <begin position="664"/>
        <end position="709"/>
    </location>
</feature>
<gene>
    <name evidence="3" type="ORF">DICPUDRAFT_76423</name>
</gene>
<evidence type="ECO:0000313" key="3">
    <source>
        <dbReference type="EMBL" id="EGC37995.1"/>
    </source>
</evidence>
<keyword evidence="2" id="KW-0812">Transmembrane</keyword>
<dbReference type="eggNOG" id="ENOG502RSPH">
    <property type="taxonomic scope" value="Eukaryota"/>
</dbReference>
<evidence type="ECO:0000256" key="2">
    <source>
        <dbReference type="SAM" id="Phobius"/>
    </source>
</evidence>
<dbReference type="VEuPathDB" id="AmoebaDB:DICPUDRAFT_76423"/>
<evidence type="ECO:0000256" key="1">
    <source>
        <dbReference type="SAM" id="MobiDB-lite"/>
    </source>
</evidence>
<keyword evidence="4" id="KW-1185">Reference proteome</keyword>
<evidence type="ECO:0000313" key="4">
    <source>
        <dbReference type="Proteomes" id="UP000001064"/>
    </source>
</evidence>
<feature type="region of interest" description="Disordered" evidence="1">
    <location>
        <begin position="623"/>
        <end position="642"/>
    </location>
</feature>